<sequence length="157" mass="16635">METTPNYLSITQGGVSTKGDASIGISGCASSSISEGTSGTVTNTSSSTVSIAGGSTREVASGVPSFSSIPKFFQRLRKNYQGVKMEKLRSLQEFEHKTSESLREAYTRMRRLISVTHGVIEAQAIQYCAAQVEASVAVTRGGARAPEPRGATVEYFG</sequence>
<comment type="caution">
    <text evidence="1">The sequence shown here is derived from an EMBL/GenBank/DDBJ whole genome shotgun (WGS) entry which is preliminary data.</text>
</comment>
<keyword evidence="2" id="KW-1185">Reference proteome</keyword>
<evidence type="ECO:0000313" key="2">
    <source>
        <dbReference type="Proteomes" id="UP000077202"/>
    </source>
</evidence>
<accession>A0A176VN98</accession>
<protein>
    <submittedName>
        <fullName evidence="1">Uncharacterized protein</fullName>
    </submittedName>
</protein>
<reference evidence="1" key="1">
    <citation type="submission" date="2016-03" db="EMBL/GenBank/DDBJ databases">
        <title>Mechanisms controlling the formation of the plant cell surface in tip-growing cells are functionally conserved among land plants.</title>
        <authorList>
            <person name="Honkanen S."/>
            <person name="Jones V.A."/>
            <person name="Morieri G."/>
            <person name="Champion C."/>
            <person name="Hetherington A.J."/>
            <person name="Kelly S."/>
            <person name="Saint-Marcoux D."/>
            <person name="Proust H."/>
            <person name="Prescott H."/>
            <person name="Dolan L."/>
        </authorList>
    </citation>
    <scope>NUCLEOTIDE SEQUENCE [LARGE SCALE GENOMIC DNA]</scope>
    <source>
        <tissue evidence="1">Whole gametophyte</tissue>
    </source>
</reference>
<proteinExistence type="predicted"/>
<evidence type="ECO:0000313" key="1">
    <source>
        <dbReference type="EMBL" id="OAE22419.1"/>
    </source>
</evidence>
<dbReference type="AlphaFoldDB" id="A0A176VN98"/>
<name>A0A176VN98_MARPO</name>
<organism evidence="1 2">
    <name type="scientific">Marchantia polymorpha subsp. ruderalis</name>
    <dbReference type="NCBI Taxonomy" id="1480154"/>
    <lineage>
        <taxon>Eukaryota</taxon>
        <taxon>Viridiplantae</taxon>
        <taxon>Streptophyta</taxon>
        <taxon>Embryophyta</taxon>
        <taxon>Marchantiophyta</taxon>
        <taxon>Marchantiopsida</taxon>
        <taxon>Marchantiidae</taxon>
        <taxon>Marchantiales</taxon>
        <taxon>Marchantiaceae</taxon>
        <taxon>Marchantia</taxon>
    </lineage>
</organism>
<dbReference type="EMBL" id="LVLJ01003206">
    <property type="protein sequence ID" value="OAE22419.1"/>
    <property type="molecule type" value="Genomic_DNA"/>
</dbReference>
<dbReference type="Proteomes" id="UP000077202">
    <property type="component" value="Unassembled WGS sequence"/>
</dbReference>
<gene>
    <name evidence="1" type="ORF">AXG93_2381s1150</name>
</gene>